<sequence length="75" mass="8393">MNHQRREQRSVKGGEGRRRERRGDTQGSVTQAGNTRLTRRSHGGVREKGPVGWDGMALAWGTQVASLEPPHSFRN</sequence>
<comment type="caution">
    <text evidence="1">The sequence shown here is derived from an EMBL/GenBank/DDBJ whole genome shotgun (WGS) entry which is preliminary data.</text>
</comment>
<evidence type="ECO:0000313" key="1">
    <source>
        <dbReference type="EMBL" id="KAJ8005823.1"/>
    </source>
</evidence>
<reference evidence="1" key="1">
    <citation type="submission" date="2021-05" db="EMBL/GenBank/DDBJ databases">
        <authorList>
            <person name="Pan Q."/>
            <person name="Jouanno E."/>
            <person name="Zahm M."/>
            <person name="Klopp C."/>
            <person name="Cabau C."/>
            <person name="Louis A."/>
            <person name="Berthelot C."/>
            <person name="Parey E."/>
            <person name="Roest Crollius H."/>
            <person name="Montfort J."/>
            <person name="Robinson-Rechavi M."/>
            <person name="Bouchez O."/>
            <person name="Lampietro C."/>
            <person name="Lopez Roques C."/>
            <person name="Donnadieu C."/>
            <person name="Postlethwait J."/>
            <person name="Bobe J."/>
            <person name="Dillon D."/>
            <person name="Chandos A."/>
            <person name="von Hippel F."/>
            <person name="Guiguen Y."/>
        </authorList>
    </citation>
    <scope>NUCLEOTIDE SEQUENCE</scope>
    <source>
        <strain evidence="1">YG-Jan2019</strain>
    </source>
</reference>
<name>A0ACC2GQC1_DALPE</name>
<keyword evidence="2" id="KW-1185">Reference proteome</keyword>
<accession>A0ACC2GQC1</accession>
<gene>
    <name evidence="1" type="ORF">DPEC_G00121880</name>
</gene>
<proteinExistence type="predicted"/>
<dbReference type="EMBL" id="CM055737">
    <property type="protein sequence ID" value="KAJ8005823.1"/>
    <property type="molecule type" value="Genomic_DNA"/>
</dbReference>
<protein>
    <submittedName>
        <fullName evidence="1">Uncharacterized protein</fullName>
    </submittedName>
</protein>
<organism evidence="1 2">
    <name type="scientific">Dallia pectoralis</name>
    <name type="common">Alaska blackfish</name>
    <dbReference type="NCBI Taxonomy" id="75939"/>
    <lineage>
        <taxon>Eukaryota</taxon>
        <taxon>Metazoa</taxon>
        <taxon>Chordata</taxon>
        <taxon>Craniata</taxon>
        <taxon>Vertebrata</taxon>
        <taxon>Euteleostomi</taxon>
        <taxon>Actinopterygii</taxon>
        <taxon>Neopterygii</taxon>
        <taxon>Teleostei</taxon>
        <taxon>Protacanthopterygii</taxon>
        <taxon>Esociformes</taxon>
        <taxon>Umbridae</taxon>
        <taxon>Dallia</taxon>
    </lineage>
</organism>
<dbReference type="Proteomes" id="UP001157502">
    <property type="component" value="Chromosome 10"/>
</dbReference>
<evidence type="ECO:0000313" key="2">
    <source>
        <dbReference type="Proteomes" id="UP001157502"/>
    </source>
</evidence>